<sequence length="505" mass="52733">MVDQAEVLSIDPRTGKVAEVVATESSPEEVAALCAAAAQAAPELERLGRAARVRMLRAMAAALEADRETIVGLADRETALGAQRLNGELTRTRYQFELFADAVEEGSYLEAVIDHPMDTPMGPRPDLRRMLMPLGPVAVFGAGNFPLAFSVPGGDTVAALAAGCPVVVKAHPGHPATSQRCFEVMAAAALEAGAPRGVLGLVHGQEAGALLVTDPRIKAVGFTGSLRGGRALFDLAAGRPDPIPFYGELGSVNPLVVTPRAADQRAGEIAEGIVGSFTMGQGQFCTKPGLVFLPEGESGEAVATAMAEAVSGRAAGTLLSQGIREGYLSRSAALSEATRVLAEGAAPGEDGWQAPVLLLATEARRLDAEVAEECFGPLTLVVTYQDEEELMRALSALPGSLTGTVLSARETEDATAQRAAARLRDFCGRVVFNGFPTGVAVSAAMTHGGPWPATTDPLHTSVGLTSIRRFLRPVTWQNAPQEVLPEELRDGFTGVPRRVDGRSGS</sequence>
<dbReference type="Proteomes" id="UP000190637">
    <property type="component" value="Unassembled WGS sequence"/>
</dbReference>
<dbReference type="STRING" id="1122192.SAMN02745673_00091"/>
<keyword evidence="4" id="KW-1185">Reference proteome</keyword>
<dbReference type="AlphaFoldDB" id="A0A1T4K081"/>
<dbReference type="OrthoDB" id="9770537at2"/>
<dbReference type="InterPro" id="IPR016162">
    <property type="entry name" value="Ald_DH_N"/>
</dbReference>
<dbReference type="RefSeq" id="WP_078759542.1">
    <property type="nucleotide sequence ID" value="NZ_FUWS01000001.1"/>
</dbReference>
<accession>A0A1T4K081</accession>
<gene>
    <name evidence="3" type="ORF">SAMN02745673_00091</name>
</gene>
<dbReference type="InterPro" id="IPR044151">
    <property type="entry name" value="ALDH_KGSADH"/>
</dbReference>
<dbReference type="Gene3D" id="3.40.605.10">
    <property type="entry name" value="Aldehyde Dehydrogenase, Chain A, domain 1"/>
    <property type="match status" value="1"/>
</dbReference>
<dbReference type="Gene3D" id="3.40.309.10">
    <property type="entry name" value="Aldehyde Dehydrogenase, Chain A, domain 2"/>
    <property type="match status" value="1"/>
</dbReference>
<evidence type="ECO:0000313" key="4">
    <source>
        <dbReference type="Proteomes" id="UP000190637"/>
    </source>
</evidence>
<dbReference type="SUPFAM" id="SSF53720">
    <property type="entry name" value="ALDH-like"/>
    <property type="match status" value="1"/>
</dbReference>
<name>A0A1T4K081_9ACTN</name>
<dbReference type="InterPro" id="IPR050740">
    <property type="entry name" value="Aldehyde_DH_Superfamily"/>
</dbReference>
<reference evidence="3 4" key="1">
    <citation type="submission" date="2017-02" db="EMBL/GenBank/DDBJ databases">
        <authorList>
            <person name="Peterson S.W."/>
        </authorList>
    </citation>
    <scope>NUCLEOTIDE SEQUENCE [LARGE SCALE GENOMIC DNA]</scope>
    <source>
        <strain evidence="3 4">DSM 45154</strain>
    </source>
</reference>
<evidence type="ECO:0000256" key="1">
    <source>
        <dbReference type="ARBA" id="ARBA00023002"/>
    </source>
</evidence>
<dbReference type="InterPro" id="IPR015590">
    <property type="entry name" value="Aldehyde_DH_dom"/>
</dbReference>
<dbReference type="PANTHER" id="PTHR43353:SF3">
    <property type="entry name" value="ALDEHYDE DEHYDROGENASE-RELATED"/>
    <property type="match status" value="1"/>
</dbReference>
<feature type="domain" description="Aldehyde dehydrogenase" evidence="2">
    <location>
        <begin position="7"/>
        <end position="449"/>
    </location>
</feature>
<dbReference type="CDD" id="cd07129">
    <property type="entry name" value="ALDH_KGSADH"/>
    <property type="match status" value="1"/>
</dbReference>
<dbReference type="Pfam" id="PF00171">
    <property type="entry name" value="Aldedh"/>
    <property type="match status" value="1"/>
</dbReference>
<evidence type="ECO:0000313" key="3">
    <source>
        <dbReference type="EMBL" id="SJZ35821.1"/>
    </source>
</evidence>
<proteinExistence type="predicted"/>
<evidence type="ECO:0000259" key="2">
    <source>
        <dbReference type="Pfam" id="PF00171"/>
    </source>
</evidence>
<protein>
    <submittedName>
        <fullName evidence="3">NADP-dependent aldehyde dehydrogenase</fullName>
    </submittedName>
</protein>
<dbReference type="EMBL" id="FUWS01000001">
    <property type="protein sequence ID" value="SJZ35821.1"/>
    <property type="molecule type" value="Genomic_DNA"/>
</dbReference>
<dbReference type="InterPro" id="IPR016163">
    <property type="entry name" value="Ald_DH_C"/>
</dbReference>
<keyword evidence="1" id="KW-0560">Oxidoreductase</keyword>
<organism evidence="3 4">
    <name type="scientific">Marinactinospora thermotolerans DSM 45154</name>
    <dbReference type="NCBI Taxonomy" id="1122192"/>
    <lineage>
        <taxon>Bacteria</taxon>
        <taxon>Bacillati</taxon>
        <taxon>Actinomycetota</taxon>
        <taxon>Actinomycetes</taxon>
        <taxon>Streptosporangiales</taxon>
        <taxon>Nocardiopsidaceae</taxon>
        <taxon>Marinactinospora</taxon>
    </lineage>
</organism>
<dbReference type="InterPro" id="IPR016161">
    <property type="entry name" value="Ald_DH/histidinol_DH"/>
</dbReference>
<dbReference type="PANTHER" id="PTHR43353">
    <property type="entry name" value="SUCCINATE-SEMIALDEHYDE DEHYDROGENASE, MITOCHONDRIAL"/>
    <property type="match status" value="1"/>
</dbReference>
<dbReference type="GO" id="GO:0016620">
    <property type="term" value="F:oxidoreductase activity, acting on the aldehyde or oxo group of donors, NAD or NADP as acceptor"/>
    <property type="evidence" value="ECO:0007669"/>
    <property type="project" value="InterPro"/>
</dbReference>